<dbReference type="EMBL" id="RKLR01000002">
    <property type="protein sequence ID" value="MBX0322543.1"/>
    <property type="molecule type" value="Genomic_DNA"/>
</dbReference>
<dbReference type="GO" id="GO:0016798">
    <property type="term" value="F:hydrolase activity, acting on glycosyl bonds"/>
    <property type="evidence" value="ECO:0007669"/>
    <property type="project" value="UniProtKB-KW"/>
</dbReference>
<proteinExistence type="predicted"/>
<dbReference type="SMART" id="SM00642">
    <property type="entry name" value="Aamy"/>
    <property type="match status" value="1"/>
</dbReference>
<protein>
    <submittedName>
        <fullName evidence="3">DUF3459 domain-containing protein</fullName>
    </submittedName>
</protein>
<dbReference type="InterPro" id="IPR006047">
    <property type="entry name" value="GH13_cat_dom"/>
</dbReference>
<dbReference type="Gene3D" id="2.60.40.1190">
    <property type="match status" value="2"/>
</dbReference>
<dbReference type="SUPFAM" id="SSF49344">
    <property type="entry name" value="CBD9-like"/>
    <property type="match status" value="2"/>
</dbReference>
<dbReference type="SUPFAM" id="SSF51445">
    <property type="entry name" value="(Trans)glycosidases"/>
    <property type="match status" value="1"/>
</dbReference>
<feature type="region of interest" description="Disordered" evidence="1">
    <location>
        <begin position="1086"/>
        <end position="1105"/>
    </location>
</feature>
<accession>A0AAW4PQ52</accession>
<evidence type="ECO:0000256" key="1">
    <source>
        <dbReference type="SAM" id="MobiDB-lite"/>
    </source>
</evidence>
<dbReference type="Pfam" id="PF09985">
    <property type="entry name" value="Glucodextran_C"/>
    <property type="match status" value="2"/>
</dbReference>
<dbReference type="Gene3D" id="3.20.20.80">
    <property type="entry name" value="Glycosidases"/>
    <property type="match status" value="1"/>
</dbReference>
<evidence type="ECO:0000313" key="4">
    <source>
        <dbReference type="Proteomes" id="UP001430377"/>
    </source>
</evidence>
<dbReference type="InterPro" id="IPR017853">
    <property type="entry name" value="GH"/>
</dbReference>
<dbReference type="InterPro" id="IPR006311">
    <property type="entry name" value="TAT_signal"/>
</dbReference>
<sequence>MTGDRTELSRRRLLLSAAMAGLAGCPSGGPVEGTTTTETREATDGGRPTDTGLAVADAPQAAVDGAHAPGPPVFTSIGETVRAPEFAGVESNLAPWNPDREGAYAWSVVDAPGGSEATVGDGAAVEFEPDEPGTYELELDAPDGTHPLTVRAFPRQTAGEPRPTLTLSGDGEADTDGILLRADARAPASSDESDDDLTVEFLVDDRDRDAFSGSLAVEGHEARLSPGDLSGPVRVHAAAAGRTGRSVADTVRVDPDGTVARPTEPPAWAEDAVVYEIFVRRFGADVDFEFLESKVEYVDSMGADAVWLTPILDAHSHRDETQPGGPHGYDVVDYFETADALGTREAFQSFVDACHERDIEVIFDLVVNHTAREHPYFQSATAGEDAPFRDWYRWEGEEARYYFGWRGIPLLDFDEPAVRSWVLAVAEEWAEVVDGFRCDVAWGVPHSFWKEFRARIKRQHPDFLLLGECVPWEDDYADFAENEFGLHYAEGLFETLGAIGAGEEPAEALHDVAAWRRDAGYPDHVGLLNYVENHDTDRYLAGATRRAQMAAGAATFTLPGAPMVYYGQETGLTGMRERMNWDDADEALRAFYRNLADVRHEEPALQSDADVVPLSVTPGNDRVTGYAREADGRRVHVLLNFGEDPVEVAQHPAVSRTDRIAGADVGTDDGAVTVDAAVVLRADALSGRGAPLATFSDPTGDATAPDGTQASALDLRALDVYESDDAHQFVWSFENLPGDGASQHLQLYLRDPDADGGTTATRTGIDASLADPAQYRVVVTPQTAVLEASDGEAVTDLDARVVGDQIRVDVPNEYLPEDPRDLRFTALVAGYDPDAPGDVAQTSESNVADLLVGPSTDEAAVRSDAGATLPSVSLSTGVQNRLLGADLVAAWDDPTGDDHGPGTYTYPDSSRWPDGALDLTRFAVFEGEERYRVQFAFRGPVETDGPGSRPQHLQLYLRYPEESGGATAAREGVGATLAAPYHSRVVASETTTAVERPDGTVVTDDVTVDTIDGVRGLWLSIPKATVGDLSTTELVPLVLGNSLTGDGGVARVERERDVRDFGGRESESQSNVLDLLTPDGVRQSEVLAADGEPPSIPLLEFESGT</sequence>
<dbReference type="InterPro" id="IPR019248">
    <property type="entry name" value="Glucodextran_C"/>
</dbReference>
<feature type="region of interest" description="Disordered" evidence="1">
    <location>
        <begin position="21"/>
        <end position="75"/>
    </location>
</feature>
<dbReference type="PROSITE" id="PS51257">
    <property type="entry name" value="PROKAR_LIPOPROTEIN"/>
    <property type="match status" value="1"/>
</dbReference>
<keyword evidence="4" id="KW-1185">Reference proteome</keyword>
<organism evidence="3 4">
    <name type="scientific">Haloarcula rubra</name>
    <dbReference type="NCBI Taxonomy" id="2487747"/>
    <lineage>
        <taxon>Archaea</taxon>
        <taxon>Methanobacteriati</taxon>
        <taxon>Methanobacteriota</taxon>
        <taxon>Stenosarchaea group</taxon>
        <taxon>Halobacteria</taxon>
        <taxon>Halobacteriales</taxon>
        <taxon>Haloarculaceae</taxon>
        <taxon>Haloarcula</taxon>
    </lineage>
</organism>
<dbReference type="CDD" id="cd11313">
    <property type="entry name" value="AmyAc_arch_bac_AmyA"/>
    <property type="match status" value="1"/>
</dbReference>
<dbReference type="RefSeq" id="WP_220617537.1">
    <property type="nucleotide sequence ID" value="NZ_RKLR01000002.1"/>
</dbReference>
<dbReference type="PANTHER" id="PTHR10357">
    <property type="entry name" value="ALPHA-AMYLASE FAMILY MEMBER"/>
    <property type="match status" value="1"/>
</dbReference>
<comment type="caution">
    <text evidence="3">The sequence shown here is derived from an EMBL/GenBank/DDBJ whole genome shotgun (WGS) entry which is preliminary data.</text>
</comment>
<evidence type="ECO:0000259" key="2">
    <source>
        <dbReference type="SMART" id="SM00642"/>
    </source>
</evidence>
<dbReference type="GO" id="GO:0005975">
    <property type="term" value="P:carbohydrate metabolic process"/>
    <property type="evidence" value="ECO:0007669"/>
    <property type="project" value="InterPro"/>
</dbReference>
<evidence type="ECO:0000313" key="3">
    <source>
        <dbReference type="EMBL" id="MBX0322543.1"/>
    </source>
</evidence>
<dbReference type="PROSITE" id="PS51318">
    <property type="entry name" value="TAT"/>
    <property type="match status" value="1"/>
</dbReference>
<name>A0AAW4PQ52_9EURY</name>
<gene>
    <name evidence="3" type="ORF">EGH21_05830</name>
</gene>
<feature type="domain" description="Glycosyl hydrolase family 13 catalytic" evidence="2">
    <location>
        <begin position="276"/>
        <end position="599"/>
    </location>
</feature>
<dbReference type="Proteomes" id="UP001430377">
    <property type="component" value="Unassembled WGS sequence"/>
</dbReference>
<dbReference type="AlphaFoldDB" id="A0AAW4PQ52"/>
<reference evidence="3 4" key="1">
    <citation type="submission" date="2021-06" db="EMBL/GenBank/DDBJ databases">
        <title>Halomicroarcula sp. a new haloarchaeum isolated from saline soil.</title>
        <authorList>
            <person name="Duran-Viseras A."/>
            <person name="Sanchez-Porro C."/>
            <person name="Ventosa A."/>
        </authorList>
    </citation>
    <scope>NUCLEOTIDE SEQUENCE [LARGE SCALE GENOMIC DNA]</scope>
    <source>
        <strain evidence="3 4">F13</strain>
    </source>
</reference>
<dbReference type="Pfam" id="PF00128">
    <property type="entry name" value="Alpha-amylase"/>
    <property type="match status" value="1"/>
</dbReference>